<dbReference type="EMBL" id="MCBQ01020218">
    <property type="protein sequence ID" value="RKF55397.1"/>
    <property type="molecule type" value="Genomic_DNA"/>
</dbReference>
<dbReference type="GO" id="GO:0016740">
    <property type="term" value="F:transferase activity"/>
    <property type="evidence" value="ECO:0007669"/>
    <property type="project" value="UniProtKB-KW"/>
</dbReference>
<dbReference type="GO" id="GO:0005739">
    <property type="term" value="C:mitochondrion"/>
    <property type="evidence" value="ECO:0007669"/>
    <property type="project" value="TreeGrafter"/>
</dbReference>
<evidence type="ECO:0000259" key="2">
    <source>
        <dbReference type="Pfam" id="PF06916"/>
    </source>
</evidence>
<dbReference type="InterPro" id="IPR009688">
    <property type="entry name" value="FAM210A/B-like_dom"/>
</dbReference>
<evidence type="ECO:0000256" key="1">
    <source>
        <dbReference type="SAM" id="Phobius"/>
    </source>
</evidence>
<feature type="domain" description="DUF1279" evidence="2">
    <location>
        <begin position="100"/>
        <end position="238"/>
    </location>
</feature>
<reference evidence="3 4" key="1">
    <citation type="journal article" date="2018" name="BMC Genomics">
        <title>Comparative genome analyses reveal sequence features reflecting distinct modes of host-adaptation between dicot and monocot powdery mildew.</title>
        <authorList>
            <person name="Wu Y."/>
            <person name="Ma X."/>
            <person name="Pan Z."/>
            <person name="Kale S.D."/>
            <person name="Song Y."/>
            <person name="King H."/>
            <person name="Zhang Q."/>
            <person name="Presley C."/>
            <person name="Deng X."/>
            <person name="Wei C.I."/>
            <person name="Xiao S."/>
        </authorList>
    </citation>
    <scope>NUCLEOTIDE SEQUENCE [LARGE SCALE GENOMIC DNA]</scope>
    <source>
        <strain evidence="3">UMSG3</strain>
    </source>
</reference>
<dbReference type="PANTHER" id="PTHR21377:SF0">
    <property type="entry name" value="PROTEIN FAM210B, MITOCHONDRIAL"/>
    <property type="match status" value="1"/>
</dbReference>
<keyword evidence="1" id="KW-0812">Transmembrane</keyword>
<protein>
    <submittedName>
        <fullName evidence="3">Putative N-terminal acetyltransferase 2</fullName>
    </submittedName>
</protein>
<dbReference type="Pfam" id="PF06916">
    <property type="entry name" value="FAM210A-B_dom"/>
    <property type="match status" value="1"/>
</dbReference>
<feature type="transmembrane region" description="Helical" evidence="1">
    <location>
        <begin position="6"/>
        <end position="24"/>
    </location>
</feature>
<name>A0A420HDD2_9PEZI</name>
<evidence type="ECO:0000313" key="4">
    <source>
        <dbReference type="Proteomes" id="UP000283383"/>
    </source>
</evidence>
<feature type="transmembrane region" description="Helical" evidence="1">
    <location>
        <begin position="110"/>
        <end position="131"/>
    </location>
</feature>
<accession>A0A420HDD2</accession>
<comment type="caution">
    <text evidence="3">The sequence shown here is derived from an EMBL/GenBank/DDBJ whole genome shotgun (WGS) entry which is preliminary data.</text>
</comment>
<sequence>MLPEAIFNIVTGVVSISAPLRGFIRKSGKIRATSSRAFSQRTKSFGLFRRTIVGRKTTTSQIISLLNRKNTWHRQLHGSFKMKTQKPSAPKSEDLKFGARLRKLSREYGWAAFGVYLTLSALDFPLCYLMVRFLGPEKIGEWEDTVISGVKSLIPEKIKMTYDEWRSSINKVEVFFPSNSENDDSNINNITKTASNQLEEAKENHKKDASLATQLALAYAIHKSFIFVRVPITAAITPKIVKILRGWGWDIGKRTTKEEKAFKRAALRLKSQSPVAKKKVKKLSRFAKFARLERFSSKHRN</sequence>
<keyword evidence="3" id="KW-0808">Transferase</keyword>
<keyword evidence="1" id="KW-1133">Transmembrane helix</keyword>
<proteinExistence type="predicted"/>
<dbReference type="Proteomes" id="UP000283383">
    <property type="component" value="Unassembled WGS sequence"/>
</dbReference>
<dbReference type="AlphaFoldDB" id="A0A420HDD2"/>
<evidence type="ECO:0000313" key="3">
    <source>
        <dbReference type="EMBL" id="RKF55397.1"/>
    </source>
</evidence>
<organism evidence="3 4">
    <name type="scientific">Golovinomyces cichoracearum</name>
    <dbReference type="NCBI Taxonomy" id="62708"/>
    <lineage>
        <taxon>Eukaryota</taxon>
        <taxon>Fungi</taxon>
        <taxon>Dikarya</taxon>
        <taxon>Ascomycota</taxon>
        <taxon>Pezizomycotina</taxon>
        <taxon>Leotiomycetes</taxon>
        <taxon>Erysiphales</taxon>
        <taxon>Erysiphaceae</taxon>
        <taxon>Golovinomyces</taxon>
    </lineage>
</organism>
<dbReference type="STRING" id="62708.A0A420HDD2"/>
<keyword evidence="1" id="KW-0472">Membrane</keyword>
<dbReference type="PANTHER" id="PTHR21377">
    <property type="entry name" value="PROTEIN FAM210B, MITOCHONDRIAL"/>
    <property type="match status" value="1"/>
</dbReference>
<dbReference type="InterPro" id="IPR045866">
    <property type="entry name" value="FAM210A/B-like"/>
</dbReference>
<keyword evidence="4" id="KW-1185">Reference proteome</keyword>
<gene>
    <name evidence="3" type="ORF">GcM3_202021</name>
</gene>